<evidence type="ECO:0000256" key="3">
    <source>
        <dbReference type="ARBA" id="ARBA00022692"/>
    </source>
</evidence>
<evidence type="ECO:0000256" key="4">
    <source>
        <dbReference type="ARBA" id="ARBA00022989"/>
    </source>
</evidence>
<reference evidence="8" key="1">
    <citation type="submission" date="2015-08" db="EMBL/GenBank/DDBJ databases">
        <authorList>
            <person name="Varghese N."/>
        </authorList>
    </citation>
    <scope>NUCLEOTIDE SEQUENCE [LARGE SCALE GENOMIC DNA]</scope>
    <source>
        <strain evidence="8">JCM 18476</strain>
    </source>
</reference>
<accession>A0A0K6IKN7</accession>
<keyword evidence="4 6" id="KW-1133">Transmembrane helix</keyword>
<evidence type="ECO:0000256" key="1">
    <source>
        <dbReference type="ARBA" id="ARBA00004651"/>
    </source>
</evidence>
<evidence type="ECO:0000313" key="8">
    <source>
        <dbReference type="Proteomes" id="UP000182769"/>
    </source>
</evidence>
<dbReference type="EMBL" id="CYHG01000004">
    <property type="protein sequence ID" value="CUB03663.1"/>
    <property type="molecule type" value="Genomic_DNA"/>
</dbReference>
<evidence type="ECO:0000313" key="7">
    <source>
        <dbReference type="EMBL" id="CUB03663.1"/>
    </source>
</evidence>
<dbReference type="InterPro" id="IPR005598">
    <property type="entry name" value="ATP_synth_I"/>
</dbReference>
<feature type="transmembrane region" description="Helical" evidence="6">
    <location>
        <begin position="48"/>
        <end position="69"/>
    </location>
</feature>
<protein>
    <submittedName>
        <fullName evidence="7">FoF1-type ATP synthase assembly protein I</fullName>
    </submittedName>
</protein>
<dbReference type="Proteomes" id="UP000182769">
    <property type="component" value="Unassembled WGS sequence"/>
</dbReference>
<feature type="transmembrane region" description="Helical" evidence="6">
    <location>
        <begin position="20"/>
        <end position="42"/>
    </location>
</feature>
<evidence type="ECO:0000256" key="2">
    <source>
        <dbReference type="ARBA" id="ARBA00022475"/>
    </source>
</evidence>
<dbReference type="OrthoDB" id="5702716at2"/>
<gene>
    <name evidence="7" type="ORF">Ga0061065_10494</name>
</gene>
<evidence type="ECO:0000256" key="5">
    <source>
        <dbReference type="ARBA" id="ARBA00023136"/>
    </source>
</evidence>
<sequence length="134" mass="14450">MAHSKPLKASALLAAKKRAVFRFIAIQLVLVFCLSAGIYVIYDGLYAYSFLAGALASVLPSFYMAWRVFGHAGTRAAKDVVKSFYRGEAGKLVLTAILLAAVFILLKPIAPGALFAGFGIAILSHWLSPLLLKY</sequence>
<dbReference type="GO" id="GO:0005886">
    <property type="term" value="C:plasma membrane"/>
    <property type="evidence" value="ECO:0007669"/>
    <property type="project" value="UniProtKB-SubCell"/>
</dbReference>
<proteinExistence type="predicted"/>
<comment type="subcellular location">
    <subcellularLocation>
        <location evidence="1">Cell membrane</location>
        <topology evidence="1">Multi-pass membrane protein</topology>
    </subcellularLocation>
</comment>
<keyword evidence="8" id="KW-1185">Reference proteome</keyword>
<keyword evidence="5 6" id="KW-0472">Membrane</keyword>
<dbReference type="Pfam" id="PF03899">
    <property type="entry name" value="ATP-synt_I"/>
    <property type="match status" value="1"/>
</dbReference>
<feature type="transmembrane region" description="Helical" evidence="6">
    <location>
        <begin position="89"/>
        <end position="106"/>
    </location>
</feature>
<keyword evidence="3 6" id="KW-0812">Transmembrane</keyword>
<keyword evidence="2" id="KW-1003">Cell membrane</keyword>
<organism evidence="7 8">
    <name type="scientific">Marinomonas fungiae</name>
    <dbReference type="NCBI Taxonomy" id="1137284"/>
    <lineage>
        <taxon>Bacteria</taxon>
        <taxon>Pseudomonadati</taxon>
        <taxon>Pseudomonadota</taxon>
        <taxon>Gammaproteobacteria</taxon>
        <taxon>Oceanospirillales</taxon>
        <taxon>Oceanospirillaceae</taxon>
        <taxon>Marinomonas</taxon>
    </lineage>
</organism>
<name>A0A0K6IKN7_9GAMM</name>
<dbReference type="STRING" id="1137284.GCA_001418205_01514"/>
<dbReference type="RefSeq" id="WP_055462625.1">
    <property type="nucleotide sequence ID" value="NZ_CYHG01000004.1"/>
</dbReference>
<evidence type="ECO:0000256" key="6">
    <source>
        <dbReference type="SAM" id="Phobius"/>
    </source>
</evidence>
<dbReference type="AlphaFoldDB" id="A0A0K6IKN7"/>
<feature type="transmembrane region" description="Helical" evidence="6">
    <location>
        <begin position="112"/>
        <end position="132"/>
    </location>
</feature>